<reference evidence="9" key="1">
    <citation type="journal article" date="2023" name="Commun. Biol.">
        <title>Genome analysis of Parmales, the sister group of diatoms, reveals the evolutionary specialization of diatoms from phago-mixotrophs to photoautotrophs.</title>
        <authorList>
            <person name="Ban H."/>
            <person name="Sato S."/>
            <person name="Yoshikawa S."/>
            <person name="Yamada K."/>
            <person name="Nakamura Y."/>
            <person name="Ichinomiya M."/>
            <person name="Sato N."/>
            <person name="Blanc-Mathieu R."/>
            <person name="Endo H."/>
            <person name="Kuwata A."/>
            <person name="Ogata H."/>
        </authorList>
    </citation>
    <scope>NUCLEOTIDE SEQUENCE [LARGE SCALE GENOMIC DNA]</scope>
</reference>
<dbReference type="AlphaFoldDB" id="A0A9W7FV06"/>
<dbReference type="GO" id="GO:0005829">
    <property type="term" value="C:cytosol"/>
    <property type="evidence" value="ECO:0007669"/>
    <property type="project" value="TreeGrafter"/>
</dbReference>
<dbReference type="Pfam" id="PF06825">
    <property type="entry name" value="HSBP1"/>
    <property type="match status" value="1"/>
</dbReference>
<evidence type="ECO:0000313" key="8">
    <source>
        <dbReference type="EMBL" id="GMI21414.1"/>
    </source>
</evidence>
<evidence type="ECO:0000256" key="1">
    <source>
        <dbReference type="ARBA" id="ARBA00004123"/>
    </source>
</evidence>
<dbReference type="Gene3D" id="1.20.5.430">
    <property type="match status" value="1"/>
</dbReference>
<evidence type="ECO:0000256" key="4">
    <source>
        <dbReference type="ARBA" id="ARBA00037689"/>
    </source>
</evidence>
<comment type="subcellular location">
    <subcellularLocation>
        <location evidence="1">Nucleus</location>
    </subcellularLocation>
</comment>
<organism evidence="8 9">
    <name type="scientific">Triparma columacea</name>
    <dbReference type="NCBI Taxonomy" id="722753"/>
    <lineage>
        <taxon>Eukaryota</taxon>
        <taxon>Sar</taxon>
        <taxon>Stramenopiles</taxon>
        <taxon>Ochrophyta</taxon>
        <taxon>Bolidophyceae</taxon>
        <taxon>Parmales</taxon>
        <taxon>Triparmaceae</taxon>
        <taxon>Triparma</taxon>
    </lineage>
</organism>
<dbReference type="InterPro" id="IPR009643">
    <property type="entry name" value="HS1-bd"/>
</dbReference>
<keyword evidence="3" id="KW-0539">Nucleus</keyword>
<comment type="caution">
    <text evidence="8">The sequence shown here is derived from an EMBL/GenBank/DDBJ whole genome shotgun (WGS) entry which is preliminary data.</text>
</comment>
<evidence type="ECO:0000256" key="6">
    <source>
        <dbReference type="ARBA" id="ARBA00039223"/>
    </source>
</evidence>
<dbReference type="OrthoDB" id="4159489at2759"/>
<feature type="compositionally biased region" description="Basic and acidic residues" evidence="7">
    <location>
        <begin position="78"/>
        <end position="87"/>
    </location>
</feature>
<dbReference type="GO" id="GO:0070370">
    <property type="term" value="P:cellular heat acclimation"/>
    <property type="evidence" value="ECO:0007669"/>
    <property type="project" value="TreeGrafter"/>
</dbReference>
<protein>
    <recommendedName>
        <fullName evidence="6">Heat shock factor-binding protein 1</fullName>
    </recommendedName>
</protein>
<evidence type="ECO:0000256" key="7">
    <source>
        <dbReference type="SAM" id="MobiDB-lite"/>
    </source>
</evidence>
<accession>A0A9W7FV06</accession>
<dbReference type="EMBL" id="BRYA01000529">
    <property type="protein sequence ID" value="GMI21414.1"/>
    <property type="molecule type" value="Genomic_DNA"/>
</dbReference>
<feature type="region of interest" description="Disordered" evidence="7">
    <location>
        <begin position="1"/>
        <end position="24"/>
    </location>
</feature>
<dbReference type="GO" id="GO:0003714">
    <property type="term" value="F:transcription corepressor activity"/>
    <property type="evidence" value="ECO:0007669"/>
    <property type="project" value="InterPro"/>
</dbReference>
<evidence type="ECO:0000313" key="9">
    <source>
        <dbReference type="Proteomes" id="UP001165065"/>
    </source>
</evidence>
<keyword evidence="9" id="KW-1185">Reference proteome</keyword>
<feature type="region of interest" description="Disordered" evidence="7">
    <location>
        <begin position="65"/>
        <end position="87"/>
    </location>
</feature>
<gene>
    <name evidence="8" type="ORF">TrCOL_g13612</name>
</gene>
<evidence type="ECO:0000256" key="3">
    <source>
        <dbReference type="ARBA" id="ARBA00023242"/>
    </source>
</evidence>
<dbReference type="FunFam" id="1.20.5.430:FF:000002">
    <property type="entry name" value="Heat shock factor-binding protein 1"/>
    <property type="match status" value="1"/>
</dbReference>
<dbReference type="Proteomes" id="UP001165065">
    <property type="component" value="Unassembled WGS sequence"/>
</dbReference>
<proteinExistence type="inferred from homology"/>
<sequence>MASSELSSPPPTSEDAEGAPTNSQDLTLFVQSLLTQMQSRFTQMSDAIIGRIDEMGGRIDDLERSIGELMEQAGVEGQGEKEETKNS</sequence>
<dbReference type="GO" id="GO:0005634">
    <property type="term" value="C:nucleus"/>
    <property type="evidence" value="ECO:0007669"/>
    <property type="project" value="UniProtKB-SubCell"/>
</dbReference>
<dbReference type="PANTHER" id="PTHR19424:SF0">
    <property type="entry name" value="HEAT SHOCK FACTOR BINDING PROTEIN 1"/>
    <property type="match status" value="1"/>
</dbReference>
<comment type="function">
    <text evidence="4">Negative regulator of the heat shock response. Negatively affects HSF1 DNA-binding activity. May have a role in the suppression of the activation of the stress response during the aging process.</text>
</comment>
<evidence type="ECO:0000256" key="5">
    <source>
        <dbReference type="ARBA" id="ARBA00038772"/>
    </source>
</evidence>
<dbReference type="PANTHER" id="PTHR19424">
    <property type="entry name" value="HEAT SHOCK FACTOR BINDING PROTEIN 1"/>
    <property type="match status" value="1"/>
</dbReference>
<evidence type="ECO:0000256" key="2">
    <source>
        <dbReference type="ARBA" id="ARBA00006349"/>
    </source>
</evidence>
<comment type="subunit">
    <text evidence="5">Homohexamer. Associates with heptad repeats of HSF1 trimers and probably also HSF1 monomers, and with HSP70. Association with HSF1 trimers and HSP70 coincides with attenuation of heat shock response and the conversion of HSF1 trimer to monomer.</text>
</comment>
<name>A0A9W7FV06_9STRA</name>
<comment type="similarity">
    <text evidence="2">Belongs to the HSBP1 family.</text>
</comment>